<dbReference type="OrthoDB" id="31308at2157"/>
<proteinExistence type="inferred from homology"/>
<evidence type="ECO:0000256" key="2">
    <source>
        <dbReference type="ARBA" id="ARBA00011061"/>
    </source>
</evidence>
<evidence type="ECO:0000256" key="4">
    <source>
        <dbReference type="ARBA" id="ARBA00022692"/>
    </source>
</evidence>
<comment type="similarity">
    <text evidence="2">Belongs to the UPF0104 family.</text>
</comment>
<evidence type="ECO:0000256" key="1">
    <source>
        <dbReference type="ARBA" id="ARBA00004651"/>
    </source>
</evidence>
<dbReference type="AlphaFoldDB" id="A1RWN3"/>
<feature type="transmembrane region" description="Helical" evidence="7">
    <location>
        <begin position="116"/>
        <end position="146"/>
    </location>
</feature>
<dbReference type="HOGENOM" id="CLU_762117_0_0_2"/>
<dbReference type="EMBL" id="CP000505">
    <property type="protein sequence ID" value="ABL77613.1"/>
    <property type="molecule type" value="Genomic_DNA"/>
</dbReference>
<evidence type="ECO:0000256" key="7">
    <source>
        <dbReference type="SAM" id="Phobius"/>
    </source>
</evidence>
<comment type="subcellular location">
    <subcellularLocation>
        <location evidence="1">Cell membrane</location>
        <topology evidence="1">Multi-pass membrane protein</topology>
    </subcellularLocation>
</comment>
<feature type="transmembrane region" description="Helical" evidence="7">
    <location>
        <begin position="7"/>
        <end position="26"/>
    </location>
</feature>
<keyword evidence="6 7" id="KW-0472">Membrane</keyword>
<dbReference type="KEGG" id="tpe:Tpen_0203"/>
<dbReference type="EnsemblBacteria" id="ABL77613">
    <property type="protein sequence ID" value="ABL77613"/>
    <property type="gene ID" value="Tpen_0203"/>
</dbReference>
<accession>A1RWN3</accession>
<keyword evidence="9" id="KW-1185">Reference proteome</keyword>
<dbReference type="Proteomes" id="UP000000641">
    <property type="component" value="Chromosome"/>
</dbReference>
<evidence type="ECO:0000313" key="9">
    <source>
        <dbReference type="Proteomes" id="UP000000641"/>
    </source>
</evidence>
<dbReference type="GO" id="GO:0005886">
    <property type="term" value="C:plasma membrane"/>
    <property type="evidence" value="ECO:0007669"/>
    <property type="project" value="UniProtKB-SubCell"/>
</dbReference>
<sequence length="363" mass="40458">MKLGKRALVILLEVLVVLLVFVYTLYGFDVVSFIEALRNVDAWDILPIVVFELAYYFSHAAAFWLLCRKRFSISMWEALGGSMLAWLVDILLPGAFVEGDIARAIFLKTKSDWPSAVSYTIFFRFLINVTMVVFIVFTSLLAINLLKFYEEYLVLYLGIVVATLLASLLLVLVLTKPLLVKNVAVFLARKAKVKRLEKFEKDLENFLSLVAEASRDFNFRNIHLWGAVAFLFLQWVSGILTPFFSLRAVGANVNLALIGPGYTILTLYSLASIGIPFMVGSIDAALLSLYLLLGVPREKALAATIIGRSVTILTSLLVIYPIGMFFAKKVFSSRNISVLKESIKRAAAEYGFAYTFSESSSTG</sequence>
<organism evidence="8 9">
    <name type="scientific">Thermofilum pendens (strain DSM 2475 / Hrk 5)</name>
    <dbReference type="NCBI Taxonomy" id="368408"/>
    <lineage>
        <taxon>Archaea</taxon>
        <taxon>Thermoproteota</taxon>
        <taxon>Thermoprotei</taxon>
        <taxon>Thermofilales</taxon>
        <taxon>Thermofilaceae</taxon>
        <taxon>Thermofilum</taxon>
    </lineage>
</organism>
<reference evidence="9" key="1">
    <citation type="journal article" date="2008" name="J. Bacteriol.">
        <title>Genome sequence of Thermofilum pendens reveals an exceptional loss of biosynthetic pathways without genome reduction.</title>
        <authorList>
            <person name="Anderson I."/>
            <person name="Rodriguez J."/>
            <person name="Susanti D."/>
            <person name="Porat I."/>
            <person name="Reich C."/>
            <person name="Ulrich L.E."/>
            <person name="Elkins J.G."/>
            <person name="Mavromatis K."/>
            <person name="Lykidis A."/>
            <person name="Kim E."/>
            <person name="Thompson L.S."/>
            <person name="Nolan M."/>
            <person name="Land M."/>
            <person name="Copeland A."/>
            <person name="Lapidus A."/>
            <person name="Lucas S."/>
            <person name="Detter C."/>
            <person name="Zhulin I.B."/>
            <person name="Olsen G.J."/>
            <person name="Whitman W."/>
            <person name="Mukhopadhyay B."/>
            <person name="Bristow J."/>
            <person name="Kyrpides N."/>
        </authorList>
    </citation>
    <scope>NUCLEOTIDE SEQUENCE [LARGE SCALE GENOMIC DNA]</scope>
    <source>
        <strain evidence="9">DSM 2475 / Hrk 5</strain>
    </source>
</reference>
<gene>
    <name evidence="8" type="ordered locus">Tpen_0203</name>
</gene>
<dbReference type="STRING" id="368408.Tpen_0203"/>
<keyword evidence="5 7" id="KW-1133">Transmembrane helix</keyword>
<evidence type="ECO:0000256" key="5">
    <source>
        <dbReference type="ARBA" id="ARBA00022989"/>
    </source>
</evidence>
<dbReference type="PANTHER" id="PTHR39087:SF2">
    <property type="entry name" value="UPF0104 MEMBRANE PROTEIN MJ1595"/>
    <property type="match status" value="1"/>
</dbReference>
<evidence type="ECO:0008006" key="10">
    <source>
        <dbReference type="Google" id="ProtNLM"/>
    </source>
</evidence>
<keyword evidence="4 7" id="KW-0812">Transmembrane</keyword>
<evidence type="ECO:0000256" key="6">
    <source>
        <dbReference type="ARBA" id="ARBA00023136"/>
    </source>
</evidence>
<dbReference type="Pfam" id="PF03706">
    <property type="entry name" value="LPG_synthase_TM"/>
    <property type="match status" value="1"/>
</dbReference>
<protein>
    <recommendedName>
        <fullName evidence="10">Flippase-like domain-containing protein</fullName>
    </recommendedName>
</protein>
<dbReference type="eggNOG" id="arCOG00899">
    <property type="taxonomic scope" value="Archaea"/>
</dbReference>
<dbReference type="InterPro" id="IPR022791">
    <property type="entry name" value="L-PG_synthase/AglD"/>
</dbReference>
<feature type="transmembrane region" description="Helical" evidence="7">
    <location>
        <begin position="305"/>
        <end position="327"/>
    </location>
</feature>
<dbReference type="PANTHER" id="PTHR39087">
    <property type="entry name" value="UPF0104 MEMBRANE PROTEIN MJ1595"/>
    <property type="match status" value="1"/>
</dbReference>
<evidence type="ECO:0000256" key="3">
    <source>
        <dbReference type="ARBA" id="ARBA00022475"/>
    </source>
</evidence>
<name>A1RWN3_THEPD</name>
<evidence type="ECO:0000313" key="8">
    <source>
        <dbReference type="EMBL" id="ABL77613.1"/>
    </source>
</evidence>
<feature type="transmembrane region" description="Helical" evidence="7">
    <location>
        <begin position="78"/>
        <end position="96"/>
    </location>
</feature>
<feature type="transmembrane region" description="Helical" evidence="7">
    <location>
        <begin position="153"/>
        <end position="174"/>
    </location>
</feature>
<dbReference type="GeneID" id="4602214"/>
<feature type="transmembrane region" description="Helical" evidence="7">
    <location>
        <begin position="46"/>
        <end position="66"/>
    </location>
</feature>
<feature type="transmembrane region" description="Helical" evidence="7">
    <location>
        <begin position="222"/>
        <end position="244"/>
    </location>
</feature>
<dbReference type="RefSeq" id="WP_011751878.1">
    <property type="nucleotide sequence ID" value="NC_008698.1"/>
</dbReference>
<keyword evidence="3" id="KW-1003">Cell membrane</keyword>